<sequence>MASDDVFYAITILSSVAVGLIFRYVTGEEIRRLLSTFLGVGLLYTLCGYHCCHLAITVLGNCILLTLPGLQKKCHVYSYAWNFGYLAVFRTVHHVGLPAPSAITNAAQLFLTLRMVGLAFDIQDSRRMKKDESSGDTQSQDVEQKQLTMKYTHIDPSVKDIVCFSFCYIGNLTGPFYKYHVYRDWLRQSNPDKIPLWEPLLAKAKDLPVIVVTFLVCSYFFNIQYVQTDEFYTNPFWYRLFYMVPMFMIFRTRLYSAWLLSECMCITAGFAAYPIASKPKCGAGPTDFKALHQAEKEDSVEYDFETVHNLDIRGCELAPMTRQGLRSWNMTVQYWLATYVHRRVPPSLKPYRVSITMAVSAFWHGIHPGYYLSFLTVPPILAAEEAMISAFRKDAAPQRQALFDWGCWFFKMRGFDYMCMGFLLLKFGATLRYWHSIYFAGHVVCAAFFVIGTVGKMMRPKKKDTDKEGVKKQE</sequence>
<gene>
    <name evidence="12" type="ORF">V1264_012569</name>
</gene>
<dbReference type="AlphaFoldDB" id="A0AAN9GNN9"/>
<accession>A0AAN9GNN9</accession>
<evidence type="ECO:0000256" key="4">
    <source>
        <dbReference type="ARBA" id="ARBA00022679"/>
    </source>
</evidence>
<dbReference type="GO" id="GO:0071617">
    <property type="term" value="F:lysophospholipid acyltransferase activity"/>
    <property type="evidence" value="ECO:0007669"/>
    <property type="project" value="TreeGrafter"/>
</dbReference>
<organism evidence="12 13">
    <name type="scientific">Littorina saxatilis</name>
    <dbReference type="NCBI Taxonomy" id="31220"/>
    <lineage>
        <taxon>Eukaryota</taxon>
        <taxon>Metazoa</taxon>
        <taxon>Spiralia</taxon>
        <taxon>Lophotrochozoa</taxon>
        <taxon>Mollusca</taxon>
        <taxon>Gastropoda</taxon>
        <taxon>Caenogastropoda</taxon>
        <taxon>Littorinimorpha</taxon>
        <taxon>Littorinoidea</taxon>
        <taxon>Littorinidae</taxon>
        <taxon>Littorina</taxon>
    </lineage>
</organism>
<dbReference type="InterPro" id="IPR049941">
    <property type="entry name" value="LPLAT_7/PORCN-like"/>
</dbReference>
<proteinExistence type="inferred from homology"/>
<comment type="pathway">
    <text evidence="2">Lipid metabolism; phospholipid metabolism.</text>
</comment>
<feature type="transmembrane region" description="Helical" evidence="11">
    <location>
        <begin position="437"/>
        <end position="455"/>
    </location>
</feature>
<evidence type="ECO:0000256" key="6">
    <source>
        <dbReference type="ARBA" id="ARBA00022989"/>
    </source>
</evidence>
<evidence type="ECO:0000313" key="12">
    <source>
        <dbReference type="EMBL" id="KAK7113240.1"/>
    </source>
</evidence>
<reference evidence="12 13" key="1">
    <citation type="submission" date="2024-02" db="EMBL/GenBank/DDBJ databases">
        <title>Chromosome-scale genome assembly of the rough periwinkle Littorina saxatilis.</title>
        <authorList>
            <person name="De Jode A."/>
            <person name="Faria R."/>
            <person name="Formenti G."/>
            <person name="Sims Y."/>
            <person name="Smith T.P."/>
            <person name="Tracey A."/>
            <person name="Wood J.M.D."/>
            <person name="Zagrodzka Z.B."/>
            <person name="Johannesson K."/>
            <person name="Butlin R.K."/>
            <person name="Leder E.H."/>
        </authorList>
    </citation>
    <scope>NUCLEOTIDE SEQUENCE [LARGE SCALE GENOMIC DNA]</scope>
    <source>
        <strain evidence="12">Snail1</strain>
        <tissue evidence="12">Muscle</tissue>
    </source>
</reference>
<dbReference type="EMBL" id="JBAMIC010000002">
    <property type="protein sequence ID" value="KAK7113240.1"/>
    <property type="molecule type" value="Genomic_DNA"/>
</dbReference>
<keyword evidence="6 11" id="KW-1133">Transmembrane helix</keyword>
<comment type="pathway">
    <text evidence="9">Phospholipid metabolism.</text>
</comment>
<evidence type="ECO:0000256" key="8">
    <source>
        <dbReference type="ARBA" id="ARBA00023315"/>
    </source>
</evidence>
<keyword evidence="7 11" id="KW-0472">Membrane</keyword>
<dbReference type="GO" id="GO:0044233">
    <property type="term" value="C:mitochondria-associated endoplasmic reticulum membrane contact site"/>
    <property type="evidence" value="ECO:0007669"/>
    <property type="project" value="TreeGrafter"/>
</dbReference>
<feature type="transmembrane region" description="Helical" evidence="11">
    <location>
        <begin position="6"/>
        <end position="25"/>
    </location>
</feature>
<keyword evidence="8" id="KW-0012">Acyltransferase</keyword>
<evidence type="ECO:0000256" key="1">
    <source>
        <dbReference type="ARBA" id="ARBA00004141"/>
    </source>
</evidence>
<protein>
    <recommendedName>
        <fullName evidence="10">Lysophospholipid acyltransferase 7</fullName>
    </recommendedName>
</protein>
<evidence type="ECO:0000313" key="13">
    <source>
        <dbReference type="Proteomes" id="UP001374579"/>
    </source>
</evidence>
<dbReference type="GO" id="GO:0006661">
    <property type="term" value="P:phosphatidylinositol biosynthetic process"/>
    <property type="evidence" value="ECO:0007669"/>
    <property type="project" value="TreeGrafter"/>
</dbReference>
<keyword evidence="4" id="KW-0808">Transferase</keyword>
<evidence type="ECO:0000256" key="3">
    <source>
        <dbReference type="ARBA" id="ARBA00010323"/>
    </source>
</evidence>
<comment type="similarity">
    <text evidence="3">Belongs to the membrane-bound acyltransferase family.</text>
</comment>
<evidence type="ECO:0000256" key="10">
    <source>
        <dbReference type="ARBA" id="ARBA00093678"/>
    </source>
</evidence>
<dbReference type="PANTHER" id="PTHR13906:SF16">
    <property type="entry name" value="LYSOPHOSPHOLIPID ACYLTRANSFERASE 7"/>
    <property type="match status" value="1"/>
</dbReference>
<dbReference type="Pfam" id="PF03062">
    <property type="entry name" value="MBOAT"/>
    <property type="match status" value="1"/>
</dbReference>
<evidence type="ECO:0000256" key="9">
    <source>
        <dbReference type="ARBA" id="ARBA00025707"/>
    </source>
</evidence>
<name>A0AAN9GNN9_9CAEN</name>
<dbReference type="GO" id="GO:0016020">
    <property type="term" value="C:membrane"/>
    <property type="evidence" value="ECO:0007669"/>
    <property type="project" value="UniProtKB-SubCell"/>
</dbReference>
<comment type="caution">
    <text evidence="12">The sequence shown here is derived from an EMBL/GenBank/DDBJ whole genome shotgun (WGS) entry which is preliminary data.</text>
</comment>
<comment type="subcellular location">
    <subcellularLocation>
        <location evidence="1">Membrane</location>
        <topology evidence="1">Multi-pass membrane protein</topology>
    </subcellularLocation>
</comment>
<evidence type="ECO:0000256" key="7">
    <source>
        <dbReference type="ARBA" id="ARBA00023136"/>
    </source>
</evidence>
<dbReference type="Proteomes" id="UP001374579">
    <property type="component" value="Unassembled WGS sequence"/>
</dbReference>
<dbReference type="InterPro" id="IPR004299">
    <property type="entry name" value="MBOAT_fam"/>
</dbReference>
<dbReference type="PANTHER" id="PTHR13906">
    <property type="entry name" value="PORCUPINE"/>
    <property type="match status" value="1"/>
</dbReference>
<keyword evidence="5 11" id="KW-0812">Transmembrane</keyword>
<feature type="transmembrane region" description="Helical" evidence="11">
    <location>
        <begin position="37"/>
        <end position="60"/>
    </location>
</feature>
<keyword evidence="13" id="KW-1185">Reference proteome</keyword>
<dbReference type="GO" id="GO:0030258">
    <property type="term" value="P:lipid modification"/>
    <property type="evidence" value="ECO:0007669"/>
    <property type="project" value="TreeGrafter"/>
</dbReference>
<evidence type="ECO:0000256" key="11">
    <source>
        <dbReference type="SAM" id="Phobius"/>
    </source>
</evidence>
<evidence type="ECO:0000256" key="2">
    <source>
        <dbReference type="ARBA" id="ARBA00005074"/>
    </source>
</evidence>
<evidence type="ECO:0000256" key="5">
    <source>
        <dbReference type="ARBA" id="ARBA00022692"/>
    </source>
</evidence>